<feature type="compositionally biased region" description="Basic and acidic residues" evidence="1">
    <location>
        <begin position="26"/>
        <end position="35"/>
    </location>
</feature>
<dbReference type="AlphaFoldDB" id="A0A918X732"/>
<feature type="compositionally biased region" description="Acidic residues" evidence="1">
    <location>
        <begin position="70"/>
        <end position="81"/>
    </location>
</feature>
<gene>
    <name evidence="3" type="ORF">GCM10007147_02870</name>
</gene>
<protein>
    <submittedName>
        <fullName evidence="3">Uncharacterized protein</fullName>
    </submittedName>
</protein>
<dbReference type="RefSeq" id="WP_193517150.1">
    <property type="nucleotide sequence ID" value="NZ_BMXL01000001.1"/>
</dbReference>
<evidence type="ECO:0000313" key="4">
    <source>
        <dbReference type="Proteomes" id="UP000654947"/>
    </source>
</evidence>
<keyword evidence="2" id="KW-1133">Transmembrane helix</keyword>
<accession>A0A918X732</accession>
<feature type="region of interest" description="Disordered" evidence="1">
    <location>
        <begin position="1"/>
        <end position="105"/>
    </location>
</feature>
<evidence type="ECO:0000313" key="3">
    <source>
        <dbReference type="EMBL" id="GHD15491.1"/>
    </source>
</evidence>
<name>A0A918X732_9ACTN</name>
<keyword evidence="2" id="KW-0812">Transmembrane</keyword>
<evidence type="ECO:0000256" key="2">
    <source>
        <dbReference type="SAM" id="Phobius"/>
    </source>
</evidence>
<reference evidence="3 4" key="1">
    <citation type="journal article" date="2014" name="Int. J. Syst. Evol. Microbiol.">
        <title>Complete genome sequence of Corynebacterium casei LMG S-19264T (=DSM 44701T), isolated from a smear-ripened cheese.</title>
        <authorList>
            <consortium name="US DOE Joint Genome Institute (JGI-PGF)"/>
            <person name="Walter F."/>
            <person name="Albersmeier A."/>
            <person name="Kalinowski J."/>
            <person name="Ruckert C."/>
        </authorList>
    </citation>
    <scope>NUCLEOTIDE SEQUENCE [LARGE SCALE GENOMIC DNA]</scope>
    <source>
        <strain evidence="3 4">KCTC 19473</strain>
    </source>
</reference>
<feature type="transmembrane region" description="Helical" evidence="2">
    <location>
        <begin position="142"/>
        <end position="167"/>
    </location>
</feature>
<proteinExistence type="predicted"/>
<dbReference type="Proteomes" id="UP000654947">
    <property type="component" value="Unassembled WGS sequence"/>
</dbReference>
<feature type="compositionally biased region" description="Acidic residues" evidence="1">
    <location>
        <begin position="36"/>
        <end position="50"/>
    </location>
</feature>
<organism evidence="3 4">
    <name type="scientific">Nocardiopsis kunsanensis</name>
    <dbReference type="NCBI Taxonomy" id="141693"/>
    <lineage>
        <taxon>Bacteria</taxon>
        <taxon>Bacillati</taxon>
        <taxon>Actinomycetota</taxon>
        <taxon>Actinomycetes</taxon>
        <taxon>Streptosporangiales</taxon>
        <taxon>Nocardiopsidaceae</taxon>
        <taxon>Nocardiopsis</taxon>
    </lineage>
</organism>
<keyword evidence="4" id="KW-1185">Reference proteome</keyword>
<sequence length="391" mass="42230">MSRSESRFGRKGRRGGSRRGQAAEPVHTDEYGHDEDYADEYDYDPEEDFSAEYGHTHTRSEGPGQAGYDDGYDDGYEDEYGAEQASAQGRGRGRRGRRADRNPGKVSAFSANALKRVSVLGDRPNQIVYTLAEQSRRKRGTAVLAVLLTAFGLALVLLLGLLTYQFISNDGGQTADTETSIVEPPEGHTTLTPELYLSEPNREETFGAIDEREADAEPMTEESVFGGAEELELDDISLQAQETGVNDSCTSMVWGGDLAQSLLDAECANAASALYTDSDQEYVAQVTLFDVADSNGAEEVAAALDPTNTDTEAGFVLPQTGEDIAGLNEGYSQATTQVMGHYVAVFWTARQDAEDPGDNSDLATVNVASMNSVQFIYDEVVRNGGGSPEEE</sequence>
<comment type="caution">
    <text evidence="3">The sequence shown here is derived from an EMBL/GenBank/DDBJ whole genome shotgun (WGS) entry which is preliminary data.</text>
</comment>
<keyword evidence="2" id="KW-0472">Membrane</keyword>
<dbReference type="EMBL" id="BMXL01000001">
    <property type="protein sequence ID" value="GHD15491.1"/>
    <property type="molecule type" value="Genomic_DNA"/>
</dbReference>
<evidence type="ECO:0000256" key="1">
    <source>
        <dbReference type="SAM" id="MobiDB-lite"/>
    </source>
</evidence>